<dbReference type="Gene3D" id="3.40.50.1820">
    <property type="entry name" value="alpha/beta hydrolase"/>
    <property type="match status" value="1"/>
</dbReference>
<dbReference type="SUPFAM" id="SSF53474">
    <property type="entry name" value="alpha/beta-Hydrolases"/>
    <property type="match status" value="1"/>
</dbReference>
<evidence type="ECO:0000256" key="1">
    <source>
        <dbReference type="ARBA" id="ARBA00022801"/>
    </source>
</evidence>
<keyword evidence="4" id="KW-1185">Reference proteome</keyword>
<proteinExistence type="predicted"/>
<dbReference type="PANTHER" id="PTHR46118:SF4">
    <property type="entry name" value="PROTEIN ABHD11"/>
    <property type="match status" value="1"/>
</dbReference>
<reference evidence="3" key="1">
    <citation type="submission" date="2013-03" db="EMBL/GenBank/DDBJ databases">
        <authorList>
            <person name="Harkins D.M."/>
            <person name="Durkin A.S."/>
            <person name="Brinkac L.M."/>
            <person name="Haft D.H."/>
            <person name="Selengut J.D."/>
            <person name="Sanka R."/>
            <person name="DePew J."/>
            <person name="Purushe J."/>
            <person name="Hartskeerl R.A."/>
            <person name="Ahmed A."/>
            <person name="van der Linden H."/>
            <person name="Goris M.G.A."/>
            <person name="Vinetz J.M."/>
            <person name="Sutton G.G."/>
            <person name="Nierman W.C."/>
            <person name="Fouts D.E."/>
        </authorList>
    </citation>
    <scope>NUCLEOTIDE SEQUENCE [LARGE SCALE GENOMIC DNA]</scope>
    <source>
        <strain evidence="3">LT 11-33</strain>
    </source>
</reference>
<dbReference type="STRING" id="1257025.LEP1GSC203_0435"/>
<sequence length="269" mass="30958">MKLSFKHYPFLKGTENQKSIGDIIILHGLFGSSKNWVTVAKALSEFGSVYTIDQRNHGDSPHSSEHSIKLMSEDLEEFFTDHQIKNPILLGHSMGGLVAMYFDFTHQGVLKALVVQDIAPRSYPFAYDNEIQSMLFPLDGFNSRTAIDQEMAKYLPDTFIRQFLQMSLDRLDTGEYRWKLNVAGLNQARRVFDHPFPEKIFSNTITLFILGGASEYITVKDKLLIQETFSHLTMVSIPGGGHYIHYTHQKEYLENLLQWFQNQQQKENT</sequence>
<organism evidence="3 4">
    <name type="scientific">Leptospira terpstrae serovar Hualin str. LT 11-33 = ATCC 700639</name>
    <dbReference type="NCBI Taxonomy" id="1257025"/>
    <lineage>
        <taxon>Bacteria</taxon>
        <taxon>Pseudomonadati</taxon>
        <taxon>Spirochaetota</taxon>
        <taxon>Spirochaetia</taxon>
        <taxon>Leptospirales</taxon>
        <taxon>Leptospiraceae</taxon>
        <taxon>Leptospira</taxon>
    </lineage>
</organism>
<accession>N1VU81</accession>
<evidence type="ECO:0000259" key="2">
    <source>
        <dbReference type="Pfam" id="PF12697"/>
    </source>
</evidence>
<evidence type="ECO:0000313" key="4">
    <source>
        <dbReference type="Proteomes" id="UP000012371"/>
    </source>
</evidence>
<dbReference type="Pfam" id="PF12697">
    <property type="entry name" value="Abhydrolase_6"/>
    <property type="match status" value="1"/>
</dbReference>
<dbReference type="PANTHER" id="PTHR46118">
    <property type="entry name" value="PROTEIN ABHD11"/>
    <property type="match status" value="1"/>
</dbReference>
<keyword evidence="1 3" id="KW-0378">Hydrolase</keyword>
<gene>
    <name evidence="3" type="ORF">LEP1GSC203_0435</name>
</gene>
<dbReference type="InterPro" id="IPR029058">
    <property type="entry name" value="AB_hydrolase_fold"/>
</dbReference>
<dbReference type="GO" id="GO:0016787">
    <property type="term" value="F:hydrolase activity"/>
    <property type="evidence" value="ECO:0007669"/>
    <property type="project" value="UniProtKB-KW"/>
</dbReference>
<dbReference type="EMBL" id="AOGW02000015">
    <property type="protein sequence ID" value="EMY60570.1"/>
    <property type="molecule type" value="Genomic_DNA"/>
</dbReference>
<name>N1VU81_9LEPT</name>
<evidence type="ECO:0000313" key="3">
    <source>
        <dbReference type="EMBL" id="EMY60570.1"/>
    </source>
</evidence>
<dbReference type="AlphaFoldDB" id="N1VU81"/>
<dbReference type="InterPro" id="IPR000073">
    <property type="entry name" value="AB_hydrolase_1"/>
</dbReference>
<dbReference type="Proteomes" id="UP000012371">
    <property type="component" value="Unassembled WGS sequence"/>
</dbReference>
<protein>
    <submittedName>
        <fullName evidence="3">Alpha/beta hydrolase family protein</fullName>
    </submittedName>
</protein>
<dbReference type="OrthoDB" id="9775557at2"/>
<feature type="domain" description="AB hydrolase-1" evidence="2">
    <location>
        <begin position="23"/>
        <end position="252"/>
    </location>
</feature>
<comment type="caution">
    <text evidence="3">The sequence shown here is derived from an EMBL/GenBank/DDBJ whole genome shotgun (WGS) entry which is preliminary data.</text>
</comment>
<dbReference type="RefSeq" id="WP_002974977.1">
    <property type="nucleotide sequence ID" value="NZ_AOGW02000015.1"/>
</dbReference>